<protein>
    <submittedName>
        <fullName evidence="2">Uncharacterized protein</fullName>
    </submittedName>
</protein>
<dbReference type="EMBL" id="NDIQ01000021">
    <property type="protein sequence ID" value="PRT55561.1"/>
    <property type="molecule type" value="Genomic_DNA"/>
</dbReference>
<accession>A0A2T0FKP0</accession>
<evidence type="ECO:0000313" key="2">
    <source>
        <dbReference type="EMBL" id="PRT55561.1"/>
    </source>
</evidence>
<organism evidence="2 3">
    <name type="scientific">Wickerhamiella sorbophila</name>
    <dbReference type="NCBI Taxonomy" id="45607"/>
    <lineage>
        <taxon>Eukaryota</taxon>
        <taxon>Fungi</taxon>
        <taxon>Dikarya</taxon>
        <taxon>Ascomycota</taxon>
        <taxon>Saccharomycotina</taxon>
        <taxon>Dipodascomycetes</taxon>
        <taxon>Dipodascales</taxon>
        <taxon>Trichomonascaceae</taxon>
        <taxon>Wickerhamiella</taxon>
    </lineage>
</organism>
<sequence length="188" mass="21796">MVLHDNKWDRKAKQAYNRKHGIETPKPAKEILPKNHWKTDDEDLNNDVSVPEPTVESTTPSAFTDHLQAIELPSLPDMPEQSEEEKALIAQRIAELKATEHKQYRSHVTVVDNLAEFERINSNVEHTRMTRDMRRRFGKPKHGELEEDDDFESFMENPAPIQRQTAPTTVGKFEIDLEKQSFIDGLLR</sequence>
<dbReference type="GeneID" id="36516929"/>
<dbReference type="OrthoDB" id="4097020at2759"/>
<reference evidence="2 3" key="1">
    <citation type="submission" date="2017-04" db="EMBL/GenBank/DDBJ databases">
        <title>Genome sequencing of [Candida] sorbophila.</title>
        <authorList>
            <person name="Ahn J.O."/>
        </authorList>
    </citation>
    <scope>NUCLEOTIDE SEQUENCE [LARGE SCALE GENOMIC DNA]</scope>
    <source>
        <strain evidence="2 3">DS02</strain>
    </source>
</reference>
<dbReference type="Proteomes" id="UP000238350">
    <property type="component" value="Unassembled WGS sequence"/>
</dbReference>
<feature type="compositionally biased region" description="Basic and acidic residues" evidence="1">
    <location>
        <begin position="20"/>
        <end position="39"/>
    </location>
</feature>
<proteinExistence type="predicted"/>
<feature type="region of interest" description="Disordered" evidence="1">
    <location>
        <begin position="1"/>
        <end position="60"/>
    </location>
</feature>
<feature type="compositionally biased region" description="Basic and acidic residues" evidence="1">
    <location>
        <begin position="1"/>
        <end position="12"/>
    </location>
</feature>
<name>A0A2T0FKP0_9ASCO</name>
<dbReference type="RefSeq" id="XP_024665506.1">
    <property type="nucleotide sequence ID" value="XM_024809738.1"/>
</dbReference>
<gene>
    <name evidence="2" type="ORF">B9G98_03181</name>
</gene>
<dbReference type="AlphaFoldDB" id="A0A2T0FKP0"/>
<keyword evidence="3" id="KW-1185">Reference proteome</keyword>
<evidence type="ECO:0000313" key="3">
    <source>
        <dbReference type="Proteomes" id="UP000238350"/>
    </source>
</evidence>
<evidence type="ECO:0000256" key="1">
    <source>
        <dbReference type="SAM" id="MobiDB-lite"/>
    </source>
</evidence>
<comment type="caution">
    <text evidence="2">The sequence shown here is derived from an EMBL/GenBank/DDBJ whole genome shotgun (WGS) entry which is preliminary data.</text>
</comment>